<proteinExistence type="predicted"/>
<keyword evidence="1" id="KW-1133">Transmembrane helix</keyword>
<reference evidence="2 3" key="1">
    <citation type="submission" date="2024-09" db="EMBL/GenBank/DDBJ databases">
        <authorList>
            <person name="Sun Q."/>
            <person name="Mori K."/>
        </authorList>
    </citation>
    <scope>NUCLEOTIDE SEQUENCE [LARGE SCALE GENOMIC DNA]</scope>
    <source>
        <strain evidence="2 3">CCM 7759</strain>
    </source>
</reference>
<sequence>MADEVKRTGKDPVFDTDRAWNRFEKLASREPVSAFWLQAEEGRRSDDIEIEPRLEQNRFIHEKDGVVEMKQTEAYKAAHGSSAVGAPGAVNAAATTGANGSWRTERPFARRLRRLSAGAAAAVMIVGLFASPLGDRALAAMKQTFRIQHLVGVGMTADDMTNISNLLENGSPDGDRSFNLAQYGTLTQTGGGKSLNLTWNEAEQRMGAPLLQPVNPSAPSYQPASTLTFNLNVTAVNRLLTRLGSTTTLPAEADGKAIRLHIPDGVTTEGTLAGKPVRLLQYGKPELTVEGGIDVATVREAVLGLPVLPDSLRTKLAAIGDWQTTLPVPVKDGVSKSLLLGGHDAVMTANDKKRILFWIDGDRIGLLSGDTKDFPTEASFLQAAEELVRP</sequence>
<organism evidence="2 3">
    <name type="scientific">Paenibacillus chartarius</name>
    <dbReference type="NCBI Taxonomy" id="747481"/>
    <lineage>
        <taxon>Bacteria</taxon>
        <taxon>Bacillati</taxon>
        <taxon>Bacillota</taxon>
        <taxon>Bacilli</taxon>
        <taxon>Bacillales</taxon>
        <taxon>Paenibacillaceae</taxon>
        <taxon>Paenibacillus</taxon>
    </lineage>
</organism>
<evidence type="ECO:0000256" key="1">
    <source>
        <dbReference type="SAM" id="Phobius"/>
    </source>
</evidence>
<feature type="transmembrane region" description="Helical" evidence="1">
    <location>
        <begin position="115"/>
        <end position="134"/>
    </location>
</feature>
<keyword evidence="1" id="KW-0812">Transmembrane</keyword>
<dbReference type="RefSeq" id="WP_377472840.1">
    <property type="nucleotide sequence ID" value="NZ_JBHLWN010000093.1"/>
</dbReference>
<dbReference type="EMBL" id="JBHLWN010000093">
    <property type="protein sequence ID" value="MFC0215389.1"/>
    <property type="molecule type" value="Genomic_DNA"/>
</dbReference>
<keyword evidence="3" id="KW-1185">Reference proteome</keyword>
<name>A0ABV6DRX6_9BACL</name>
<keyword evidence="1" id="KW-0472">Membrane</keyword>
<evidence type="ECO:0000313" key="3">
    <source>
        <dbReference type="Proteomes" id="UP001589776"/>
    </source>
</evidence>
<dbReference type="Proteomes" id="UP001589776">
    <property type="component" value="Unassembled WGS sequence"/>
</dbReference>
<protein>
    <recommendedName>
        <fullName evidence="4">DUF4367 domain-containing protein</fullName>
    </recommendedName>
</protein>
<comment type="caution">
    <text evidence="2">The sequence shown here is derived from an EMBL/GenBank/DDBJ whole genome shotgun (WGS) entry which is preliminary data.</text>
</comment>
<evidence type="ECO:0000313" key="2">
    <source>
        <dbReference type="EMBL" id="MFC0215389.1"/>
    </source>
</evidence>
<gene>
    <name evidence="2" type="ORF">ACFFK0_23630</name>
</gene>
<evidence type="ECO:0008006" key="4">
    <source>
        <dbReference type="Google" id="ProtNLM"/>
    </source>
</evidence>
<accession>A0ABV6DRX6</accession>